<sequence length="269" mass="27831">MDMVARIATGMLDLDAEFAELDALIKARFHDLPHAKVIETLPGMGPRLGAEFSAATGGDLTAFGTPAGWRASPDWPRSHTIPAAFAATCTGPATTIAACCEPAASPRWPTSAAAPSPSITASANTTKGKPCPRRHGLHHGVEKSARFKGIAAAVPVHVAPLVVVPQLALGTTNVVLPQAHGCADAARLEIVSGAFKTADLGQRTRGQTVDDGGRAWYAVAAGDAGSDVSWPSTRHGPFGSSSCRTWRHDAAPNDGTPKTSPTTAYTRNT</sequence>
<keyword evidence="3" id="KW-1185">Reference proteome</keyword>
<proteinExistence type="predicted"/>
<feature type="region of interest" description="Disordered" evidence="1">
    <location>
        <begin position="109"/>
        <end position="132"/>
    </location>
</feature>
<reference evidence="2 3" key="1">
    <citation type="submission" date="2020-08" db="EMBL/GenBank/DDBJ databases">
        <title>Genomic Encyclopedia of Type Strains, Phase III (KMG-III): the genomes of soil and plant-associated and newly described type strains.</title>
        <authorList>
            <person name="Whitman W."/>
        </authorList>
    </citation>
    <scope>NUCLEOTIDE SEQUENCE [LARGE SCALE GENOMIC DNA]</scope>
    <source>
        <strain evidence="2 3">CECT 3146</strain>
    </source>
</reference>
<evidence type="ECO:0000256" key="1">
    <source>
        <dbReference type="SAM" id="MobiDB-lite"/>
    </source>
</evidence>
<organism evidence="2 3">
    <name type="scientific">Streptomyces spectabilis</name>
    <dbReference type="NCBI Taxonomy" id="68270"/>
    <lineage>
        <taxon>Bacteria</taxon>
        <taxon>Bacillati</taxon>
        <taxon>Actinomycetota</taxon>
        <taxon>Actinomycetes</taxon>
        <taxon>Kitasatosporales</taxon>
        <taxon>Streptomycetaceae</taxon>
        <taxon>Streptomyces</taxon>
    </lineage>
</organism>
<dbReference type="Proteomes" id="UP000549009">
    <property type="component" value="Unassembled WGS sequence"/>
</dbReference>
<feature type="compositionally biased region" description="Low complexity" evidence="1">
    <location>
        <begin position="109"/>
        <end position="126"/>
    </location>
</feature>
<feature type="region of interest" description="Disordered" evidence="1">
    <location>
        <begin position="228"/>
        <end position="269"/>
    </location>
</feature>
<evidence type="ECO:0000313" key="2">
    <source>
        <dbReference type="EMBL" id="MBB5107888.1"/>
    </source>
</evidence>
<comment type="caution">
    <text evidence="2">The sequence shown here is derived from an EMBL/GenBank/DDBJ whole genome shotgun (WGS) entry which is preliminary data.</text>
</comment>
<name>A0A7W8B3D4_STRST</name>
<evidence type="ECO:0000313" key="3">
    <source>
        <dbReference type="Proteomes" id="UP000549009"/>
    </source>
</evidence>
<gene>
    <name evidence="2" type="ORF">FHS40_007009</name>
</gene>
<dbReference type="EMBL" id="JACHJD010000016">
    <property type="protein sequence ID" value="MBB5107888.1"/>
    <property type="molecule type" value="Genomic_DNA"/>
</dbReference>
<evidence type="ECO:0008006" key="4">
    <source>
        <dbReference type="Google" id="ProtNLM"/>
    </source>
</evidence>
<feature type="compositionally biased region" description="Polar residues" evidence="1">
    <location>
        <begin position="256"/>
        <end position="269"/>
    </location>
</feature>
<accession>A0A7W8B3D4</accession>
<dbReference type="AlphaFoldDB" id="A0A7W8B3D4"/>
<protein>
    <recommendedName>
        <fullName evidence="4">IS110 family transposase</fullName>
    </recommendedName>
</protein>